<proteinExistence type="inferred from homology"/>
<dbReference type="InterPro" id="IPR007259">
    <property type="entry name" value="GCP"/>
</dbReference>
<evidence type="ECO:0000256" key="1">
    <source>
        <dbReference type="ARBA" id="ARBA00010337"/>
    </source>
</evidence>
<comment type="similarity">
    <text evidence="1 5">Belongs to the TUBGCP family.</text>
</comment>
<feature type="domain" description="Gamma tubulin complex component protein N-terminal" evidence="7">
    <location>
        <begin position="57"/>
        <end position="406"/>
    </location>
</feature>
<dbReference type="GO" id="GO:0000930">
    <property type="term" value="C:gamma-tubulin complex"/>
    <property type="evidence" value="ECO:0007669"/>
    <property type="project" value="TreeGrafter"/>
</dbReference>
<dbReference type="InterPro" id="IPR041470">
    <property type="entry name" value="GCP_N"/>
</dbReference>
<sequence length="785" mass="91294">MDPQNVVDTVELLPGLSNAGYLSRLANYPPVSHTALKVKSYSLNNVKEQRVQEALVVRDLLNVLMGQEGIYIRYNNSYDPAQRDMVEIRGPDFKIAKNIDLSVKSVARRVVRFGKAYQVLVQFVDRYEEPEFGSVLHGLCHEIRAFLKHKYLRCVVNVAEKDFHTRPQFGVRELEQLLAQECAPETLLLQELVDEICREMTRRALMDRDEANFNRFIQDLQVEKKLGSTVLLMTDSRVSSVAKGGAVLQIVQTKLNQNWGNQRDEIFLKTLFRRIAVPYCHLLHNWLTNGTLNDLYDEFLIMDTAQSGNKRLRVTSLNSERLWDTQYVVRKDGLMAQFQDETVLFKILLTGKLLNMFRHCTNVQDLSNLFPIENNAVLTEIPQNMELVLYVDKLYLRANRLAQSLLYEGYDLMNLLQEFRTNFLFDNNANFFKYFFNRNIVELTKTRSDATLAKLSRSFAQFQKTRPNNGLVLSLLNLRLENRNFASTVDQFSSEHAIFDDNVDLLQARNFDNLRDMLLKDLTASWPESDSTATETNLASIHFLQFEIIVPFPLNTLITKTHVVQIQLIQRYLLLLKYYHKMVNDTWFELNKNKIWRYSGYTQDVASWIRRCRVLHFRMTQFMNLLLESTVRDVVAVEWQGLQQMLSLGASDAHQFDFYLFQQRIQDFLTNIISHSLLTKTSVVRLLLRIVDIIHKFCKFVTSQRKALCFMDIHLFNRYQDQLADDALYDEDAAINRFQELNTTLSALDTSFKQHCTAFVEGVKYYNDRAGVSQVALNLMAGWAS</sequence>
<dbReference type="GO" id="GO:0051225">
    <property type="term" value="P:spindle assembly"/>
    <property type="evidence" value="ECO:0007669"/>
    <property type="project" value="TreeGrafter"/>
</dbReference>
<accession>A0A1G4K449</accession>
<dbReference type="EMBL" id="LT598467">
    <property type="protein sequence ID" value="SCU98517.1"/>
    <property type="molecule type" value="Genomic_DNA"/>
</dbReference>
<evidence type="ECO:0000256" key="3">
    <source>
        <dbReference type="ARBA" id="ARBA00022701"/>
    </source>
</evidence>
<dbReference type="GO" id="GO:0044732">
    <property type="term" value="C:mitotic spindle pole body"/>
    <property type="evidence" value="ECO:0007669"/>
    <property type="project" value="TreeGrafter"/>
</dbReference>
<dbReference type="GO" id="GO:0007020">
    <property type="term" value="P:microtubule nucleation"/>
    <property type="evidence" value="ECO:0007669"/>
    <property type="project" value="InterPro"/>
</dbReference>
<dbReference type="GO" id="GO:0000278">
    <property type="term" value="P:mitotic cell cycle"/>
    <property type="evidence" value="ECO:0007669"/>
    <property type="project" value="TreeGrafter"/>
</dbReference>
<keyword evidence="4 5" id="KW-0206">Cytoskeleton</keyword>
<dbReference type="Pfam" id="PF04130">
    <property type="entry name" value="GCP_C_terminal"/>
    <property type="match status" value="1"/>
</dbReference>
<evidence type="ECO:0000259" key="6">
    <source>
        <dbReference type="Pfam" id="PF04130"/>
    </source>
</evidence>
<dbReference type="Gene3D" id="1.20.120.1900">
    <property type="entry name" value="Gamma-tubulin complex, C-terminal domain"/>
    <property type="match status" value="1"/>
</dbReference>
<dbReference type="GO" id="GO:0043015">
    <property type="term" value="F:gamma-tubulin binding"/>
    <property type="evidence" value="ECO:0007669"/>
    <property type="project" value="InterPro"/>
</dbReference>
<gene>
    <name evidence="8" type="ORF">LAMI_0F15016G</name>
</gene>
<evidence type="ECO:0000256" key="2">
    <source>
        <dbReference type="ARBA" id="ARBA00022490"/>
    </source>
</evidence>
<evidence type="ECO:0000313" key="8">
    <source>
        <dbReference type="EMBL" id="SCU98517.1"/>
    </source>
</evidence>
<evidence type="ECO:0000256" key="4">
    <source>
        <dbReference type="ARBA" id="ARBA00023212"/>
    </source>
</evidence>
<dbReference type="InterPro" id="IPR040457">
    <property type="entry name" value="GCP_C"/>
</dbReference>
<dbReference type="PANTHER" id="PTHR19302:SF13">
    <property type="entry name" value="GAMMA-TUBULIN COMPLEX COMPONENT 2"/>
    <property type="match status" value="1"/>
</dbReference>
<name>A0A1G4K449_9SACH</name>
<keyword evidence="9" id="KW-1185">Reference proteome</keyword>
<dbReference type="GO" id="GO:0005874">
    <property type="term" value="C:microtubule"/>
    <property type="evidence" value="ECO:0007669"/>
    <property type="project" value="UniProtKB-KW"/>
</dbReference>
<evidence type="ECO:0000256" key="5">
    <source>
        <dbReference type="RuleBase" id="RU363050"/>
    </source>
</evidence>
<keyword evidence="3 5" id="KW-0493">Microtubule</keyword>
<protein>
    <recommendedName>
        <fullName evidence="5">Spindle pole body component</fullName>
    </recommendedName>
</protein>
<dbReference type="STRING" id="1230905.A0A1G4K449"/>
<evidence type="ECO:0000313" key="9">
    <source>
        <dbReference type="Proteomes" id="UP000191024"/>
    </source>
</evidence>
<dbReference type="PANTHER" id="PTHR19302">
    <property type="entry name" value="GAMMA TUBULIN COMPLEX PROTEIN"/>
    <property type="match status" value="1"/>
</dbReference>
<feature type="domain" description="Gamma tubulin complex component C-terminal" evidence="6">
    <location>
        <begin position="515"/>
        <end position="768"/>
    </location>
</feature>
<keyword evidence="2 5" id="KW-0963">Cytoplasm</keyword>
<dbReference type="GO" id="GO:0051321">
    <property type="term" value="P:meiotic cell cycle"/>
    <property type="evidence" value="ECO:0007669"/>
    <property type="project" value="TreeGrafter"/>
</dbReference>
<evidence type="ECO:0000259" key="7">
    <source>
        <dbReference type="Pfam" id="PF17681"/>
    </source>
</evidence>
<dbReference type="GO" id="GO:0031122">
    <property type="term" value="P:cytoplasmic microtubule organization"/>
    <property type="evidence" value="ECO:0007669"/>
    <property type="project" value="TreeGrafter"/>
</dbReference>
<organism evidence="8 9">
    <name type="scientific">Lachancea mirantina</name>
    <dbReference type="NCBI Taxonomy" id="1230905"/>
    <lineage>
        <taxon>Eukaryota</taxon>
        <taxon>Fungi</taxon>
        <taxon>Dikarya</taxon>
        <taxon>Ascomycota</taxon>
        <taxon>Saccharomycotina</taxon>
        <taxon>Saccharomycetes</taxon>
        <taxon>Saccharomycetales</taxon>
        <taxon>Saccharomycetaceae</taxon>
        <taxon>Lachancea</taxon>
    </lineage>
</organism>
<dbReference type="GO" id="GO:0000922">
    <property type="term" value="C:spindle pole"/>
    <property type="evidence" value="ECO:0007669"/>
    <property type="project" value="InterPro"/>
</dbReference>
<comment type="subcellular location">
    <subcellularLocation>
        <location evidence="5">Cytoplasm</location>
        <location evidence="5">Cytoskeleton</location>
        <location evidence="5">Microtubule organizing center</location>
    </subcellularLocation>
</comment>
<reference evidence="9" key="1">
    <citation type="submission" date="2016-03" db="EMBL/GenBank/DDBJ databases">
        <authorList>
            <person name="Devillers H."/>
        </authorList>
    </citation>
    <scope>NUCLEOTIDE SEQUENCE [LARGE SCALE GENOMIC DNA]</scope>
</reference>
<dbReference type="InterPro" id="IPR042241">
    <property type="entry name" value="GCP_C_sf"/>
</dbReference>
<dbReference type="Proteomes" id="UP000191024">
    <property type="component" value="Chromosome F"/>
</dbReference>
<dbReference type="Pfam" id="PF17681">
    <property type="entry name" value="GCP_N_terminal"/>
    <property type="match status" value="1"/>
</dbReference>
<dbReference type="GO" id="GO:0051011">
    <property type="term" value="F:microtubule minus-end binding"/>
    <property type="evidence" value="ECO:0007669"/>
    <property type="project" value="TreeGrafter"/>
</dbReference>
<dbReference type="OrthoDB" id="2192946at2759"/>
<dbReference type="AlphaFoldDB" id="A0A1G4K449"/>